<keyword evidence="5 10" id="KW-0145">Chemotaxis</keyword>
<dbReference type="GO" id="GO:0071973">
    <property type="term" value="P:bacterial-type flagellum-dependent cell motility"/>
    <property type="evidence" value="ECO:0007669"/>
    <property type="project" value="InterPro"/>
</dbReference>
<evidence type="ECO:0000256" key="9">
    <source>
        <dbReference type="ARBA" id="ARBA00023136"/>
    </source>
</evidence>
<reference evidence="12 13" key="1">
    <citation type="submission" date="2018-05" db="EMBL/GenBank/DDBJ databases">
        <title>Genomic Encyclopedia of Type Strains, Phase IV (KMG-IV): sequencing the most valuable type-strain genomes for metagenomic binning, comparative biology and taxonomic classification.</title>
        <authorList>
            <person name="Goeker M."/>
        </authorList>
    </citation>
    <scope>NUCLEOTIDE SEQUENCE [LARGE SCALE GENOMIC DNA]</scope>
    <source>
        <strain evidence="12 13">DSM 19792</strain>
    </source>
</reference>
<comment type="similarity">
    <text evidence="3 10">Belongs to the FliL family.</text>
</comment>
<dbReference type="Proteomes" id="UP000247792">
    <property type="component" value="Unassembled WGS sequence"/>
</dbReference>
<feature type="region of interest" description="Disordered" evidence="11">
    <location>
        <begin position="21"/>
        <end position="67"/>
    </location>
</feature>
<keyword evidence="8 10" id="KW-1133">Transmembrane helix</keyword>
<keyword evidence="13" id="KW-1185">Reference proteome</keyword>
<dbReference type="InterPro" id="IPR005503">
    <property type="entry name" value="FliL"/>
</dbReference>
<keyword evidence="10" id="KW-0997">Cell inner membrane</keyword>
<evidence type="ECO:0000313" key="12">
    <source>
        <dbReference type="EMBL" id="PXX40386.1"/>
    </source>
</evidence>
<keyword evidence="6 10" id="KW-0812">Transmembrane</keyword>
<evidence type="ECO:0000256" key="3">
    <source>
        <dbReference type="ARBA" id="ARBA00008281"/>
    </source>
</evidence>
<evidence type="ECO:0000256" key="6">
    <source>
        <dbReference type="ARBA" id="ARBA00022692"/>
    </source>
</evidence>
<keyword evidence="12" id="KW-0966">Cell projection</keyword>
<name>A0A318IW01_9BURK</name>
<protein>
    <recommendedName>
        <fullName evidence="10">Flagellar protein FliL</fullName>
    </recommendedName>
</protein>
<dbReference type="GO" id="GO:0006935">
    <property type="term" value="P:chemotaxis"/>
    <property type="evidence" value="ECO:0007669"/>
    <property type="project" value="UniProtKB-KW"/>
</dbReference>
<comment type="function">
    <text evidence="1 10">Controls the rotational direction of flagella during chemotaxis.</text>
</comment>
<accession>A0A318IW01</accession>
<keyword evidence="7 10" id="KW-0283">Flagellar rotation</keyword>
<evidence type="ECO:0000256" key="8">
    <source>
        <dbReference type="ARBA" id="ARBA00022989"/>
    </source>
</evidence>
<dbReference type="GO" id="GO:0009425">
    <property type="term" value="C:bacterial-type flagellum basal body"/>
    <property type="evidence" value="ECO:0007669"/>
    <property type="project" value="InterPro"/>
</dbReference>
<evidence type="ECO:0000256" key="2">
    <source>
        <dbReference type="ARBA" id="ARBA00004162"/>
    </source>
</evidence>
<feature type="transmembrane region" description="Helical" evidence="10">
    <location>
        <begin position="76"/>
        <end position="98"/>
    </location>
</feature>
<evidence type="ECO:0000256" key="1">
    <source>
        <dbReference type="ARBA" id="ARBA00002254"/>
    </source>
</evidence>
<dbReference type="Pfam" id="PF03748">
    <property type="entry name" value="FliL"/>
    <property type="match status" value="1"/>
</dbReference>
<comment type="caution">
    <text evidence="12">The sequence shown here is derived from an EMBL/GenBank/DDBJ whole genome shotgun (WGS) entry which is preliminary data.</text>
</comment>
<dbReference type="RefSeq" id="WP_170133623.1">
    <property type="nucleotide sequence ID" value="NZ_QJKB01000008.1"/>
</dbReference>
<evidence type="ECO:0000313" key="13">
    <source>
        <dbReference type="Proteomes" id="UP000247792"/>
    </source>
</evidence>
<keyword evidence="9 10" id="KW-0472">Membrane</keyword>
<evidence type="ECO:0000256" key="7">
    <source>
        <dbReference type="ARBA" id="ARBA00022779"/>
    </source>
</evidence>
<dbReference type="EMBL" id="QJKB01000008">
    <property type="protein sequence ID" value="PXX40386.1"/>
    <property type="molecule type" value="Genomic_DNA"/>
</dbReference>
<gene>
    <name evidence="12" type="ORF">DFR42_108221</name>
</gene>
<sequence>MSKDRSKASILSAQLDFEAIDGSAPKPVPVPDDDVQEAKPAPKAVPIRSAPPVQTPKKPALERKPVKKKNNAGDRFGAYAAAIVLVGFAIMLAIFFYIRSVNSNAAGLSYFVLPQQVANLNGQVVRMQVTIQVRTEDSDWLYENKKLLTNLFQIEFAKIDPDDLHSEEGFDTVRSQLKTGLNQSLQTDKIESVLINELLVQNRE</sequence>
<keyword evidence="12" id="KW-0282">Flagellum</keyword>
<evidence type="ECO:0000256" key="5">
    <source>
        <dbReference type="ARBA" id="ARBA00022500"/>
    </source>
</evidence>
<comment type="subcellular location">
    <subcellularLocation>
        <location evidence="10">Cell inner membrane</location>
    </subcellularLocation>
    <subcellularLocation>
        <location evidence="2">Cell membrane</location>
        <topology evidence="2">Single-pass membrane protein</topology>
    </subcellularLocation>
</comment>
<proteinExistence type="inferred from homology"/>
<keyword evidence="4" id="KW-1003">Cell membrane</keyword>
<evidence type="ECO:0000256" key="10">
    <source>
        <dbReference type="RuleBase" id="RU364125"/>
    </source>
</evidence>
<organism evidence="12 13">
    <name type="scientific">Undibacterium pigrum</name>
    <dbReference type="NCBI Taxonomy" id="401470"/>
    <lineage>
        <taxon>Bacteria</taxon>
        <taxon>Pseudomonadati</taxon>
        <taxon>Pseudomonadota</taxon>
        <taxon>Betaproteobacteria</taxon>
        <taxon>Burkholderiales</taxon>
        <taxon>Oxalobacteraceae</taxon>
        <taxon>Undibacterium</taxon>
    </lineage>
</organism>
<evidence type="ECO:0000256" key="4">
    <source>
        <dbReference type="ARBA" id="ARBA00022475"/>
    </source>
</evidence>
<evidence type="ECO:0000256" key="11">
    <source>
        <dbReference type="SAM" id="MobiDB-lite"/>
    </source>
</evidence>
<dbReference type="GO" id="GO:0005886">
    <property type="term" value="C:plasma membrane"/>
    <property type="evidence" value="ECO:0007669"/>
    <property type="project" value="UniProtKB-SubCell"/>
</dbReference>
<dbReference type="AlphaFoldDB" id="A0A318IW01"/>
<keyword evidence="12" id="KW-0969">Cilium</keyword>